<dbReference type="AlphaFoldDB" id="A0A2T6C5W9"/>
<name>A0A2T6C5W9_9FLAO</name>
<dbReference type="Pfam" id="PF00196">
    <property type="entry name" value="GerE"/>
    <property type="match status" value="1"/>
</dbReference>
<dbReference type="PROSITE" id="PS50043">
    <property type="entry name" value="HTH_LUXR_2"/>
    <property type="match status" value="1"/>
</dbReference>
<evidence type="ECO:0000256" key="5">
    <source>
        <dbReference type="PROSITE-ProRule" id="PRU00169"/>
    </source>
</evidence>
<sequence>MNEKVITVGIADDHSLFREGIRLIVDDFDNIELTLEAENGQDLLTKLQNNTPDVILLDLEMPKMDGVETLKRLKEDCNYQELKIIILTMHKEERMIAYLMELGANGYLMKDAEPAEFEEAIRTVYEEDHYFNESVSHAMLKSLKDKSNKTPTLRNNYQLTSREMEVLELIAKGLTTTEIGKKLFLSTRTIEGHRKNLIGKLGARNTATLIIKAVKEGLISLDF</sequence>
<dbReference type="PROSITE" id="PS00622">
    <property type="entry name" value="HTH_LUXR_1"/>
    <property type="match status" value="1"/>
</dbReference>
<dbReference type="GO" id="GO:0000160">
    <property type="term" value="P:phosphorelay signal transduction system"/>
    <property type="evidence" value="ECO:0007669"/>
    <property type="project" value="InterPro"/>
</dbReference>
<dbReference type="SUPFAM" id="SSF52172">
    <property type="entry name" value="CheY-like"/>
    <property type="match status" value="1"/>
</dbReference>
<feature type="modified residue" description="4-aspartylphosphate" evidence="5">
    <location>
        <position position="58"/>
    </location>
</feature>
<dbReference type="EMBL" id="QBKT01000001">
    <property type="protein sequence ID" value="PTX63693.1"/>
    <property type="molecule type" value="Genomic_DNA"/>
</dbReference>
<keyword evidence="1 5" id="KW-0597">Phosphoprotein</keyword>
<comment type="caution">
    <text evidence="8">The sequence shown here is derived from an EMBL/GenBank/DDBJ whole genome shotgun (WGS) entry which is preliminary data.</text>
</comment>
<dbReference type="SMART" id="SM00421">
    <property type="entry name" value="HTH_LUXR"/>
    <property type="match status" value="1"/>
</dbReference>
<dbReference type="InterPro" id="IPR001789">
    <property type="entry name" value="Sig_transdc_resp-reg_receiver"/>
</dbReference>
<dbReference type="SMART" id="SM00448">
    <property type="entry name" value="REC"/>
    <property type="match status" value="1"/>
</dbReference>
<protein>
    <submittedName>
        <fullName evidence="8">LuxR family two component transcriptional regulator</fullName>
    </submittedName>
</protein>
<feature type="domain" description="HTH luxR-type" evidence="6">
    <location>
        <begin position="152"/>
        <end position="217"/>
    </location>
</feature>
<gene>
    <name evidence="8" type="ORF">C8N46_101297</name>
</gene>
<dbReference type="InterPro" id="IPR000792">
    <property type="entry name" value="Tscrpt_reg_LuxR_C"/>
</dbReference>
<dbReference type="InterPro" id="IPR011006">
    <property type="entry name" value="CheY-like_superfamily"/>
</dbReference>
<evidence type="ECO:0000313" key="9">
    <source>
        <dbReference type="Proteomes" id="UP000244090"/>
    </source>
</evidence>
<reference evidence="8 9" key="1">
    <citation type="submission" date="2018-04" db="EMBL/GenBank/DDBJ databases">
        <title>Genomic Encyclopedia of Archaeal and Bacterial Type Strains, Phase II (KMG-II): from individual species to whole genera.</title>
        <authorList>
            <person name="Goeker M."/>
        </authorList>
    </citation>
    <scope>NUCLEOTIDE SEQUENCE [LARGE SCALE GENOMIC DNA]</scope>
    <source>
        <strain evidence="8 9">DSM 25731</strain>
    </source>
</reference>
<keyword evidence="2" id="KW-0805">Transcription regulation</keyword>
<dbReference type="InterPro" id="IPR039420">
    <property type="entry name" value="WalR-like"/>
</dbReference>
<dbReference type="InterPro" id="IPR058245">
    <property type="entry name" value="NreC/VraR/RcsB-like_REC"/>
</dbReference>
<keyword evidence="3" id="KW-0238">DNA-binding</keyword>
<dbReference type="Pfam" id="PF00072">
    <property type="entry name" value="Response_reg"/>
    <property type="match status" value="1"/>
</dbReference>
<evidence type="ECO:0000256" key="4">
    <source>
        <dbReference type="ARBA" id="ARBA00023163"/>
    </source>
</evidence>
<keyword evidence="9" id="KW-1185">Reference proteome</keyword>
<dbReference type="RefSeq" id="WP_108113073.1">
    <property type="nucleotide sequence ID" value="NZ_QBKT01000001.1"/>
</dbReference>
<dbReference type="PROSITE" id="PS50110">
    <property type="entry name" value="RESPONSE_REGULATORY"/>
    <property type="match status" value="1"/>
</dbReference>
<keyword evidence="4" id="KW-0804">Transcription</keyword>
<evidence type="ECO:0000256" key="2">
    <source>
        <dbReference type="ARBA" id="ARBA00023015"/>
    </source>
</evidence>
<proteinExistence type="predicted"/>
<evidence type="ECO:0000313" key="8">
    <source>
        <dbReference type="EMBL" id="PTX63693.1"/>
    </source>
</evidence>
<dbReference type="Proteomes" id="UP000244090">
    <property type="component" value="Unassembled WGS sequence"/>
</dbReference>
<dbReference type="SUPFAM" id="SSF46894">
    <property type="entry name" value="C-terminal effector domain of the bipartite response regulators"/>
    <property type="match status" value="1"/>
</dbReference>
<evidence type="ECO:0000256" key="3">
    <source>
        <dbReference type="ARBA" id="ARBA00023125"/>
    </source>
</evidence>
<dbReference type="PANTHER" id="PTHR43214">
    <property type="entry name" value="TWO-COMPONENT RESPONSE REGULATOR"/>
    <property type="match status" value="1"/>
</dbReference>
<dbReference type="CDD" id="cd17535">
    <property type="entry name" value="REC_NarL-like"/>
    <property type="match status" value="1"/>
</dbReference>
<dbReference type="CDD" id="cd06170">
    <property type="entry name" value="LuxR_C_like"/>
    <property type="match status" value="1"/>
</dbReference>
<dbReference type="Gene3D" id="3.40.50.2300">
    <property type="match status" value="1"/>
</dbReference>
<feature type="domain" description="Response regulatory" evidence="7">
    <location>
        <begin position="7"/>
        <end position="125"/>
    </location>
</feature>
<accession>A0A2T6C5W9</accession>
<dbReference type="InterPro" id="IPR016032">
    <property type="entry name" value="Sig_transdc_resp-reg_C-effctor"/>
</dbReference>
<organism evidence="8 9">
    <name type="scientific">Kordia periserrulae</name>
    <dbReference type="NCBI Taxonomy" id="701523"/>
    <lineage>
        <taxon>Bacteria</taxon>
        <taxon>Pseudomonadati</taxon>
        <taxon>Bacteroidota</taxon>
        <taxon>Flavobacteriia</taxon>
        <taxon>Flavobacteriales</taxon>
        <taxon>Flavobacteriaceae</taxon>
        <taxon>Kordia</taxon>
    </lineage>
</organism>
<dbReference type="PRINTS" id="PR00038">
    <property type="entry name" value="HTHLUXR"/>
</dbReference>
<dbReference type="PANTHER" id="PTHR43214:SF41">
    <property type="entry name" value="NITRATE_NITRITE RESPONSE REGULATOR PROTEIN NARP"/>
    <property type="match status" value="1"/>
</dbReference>
<evidence type="ECO:0000259" key="7">
    <source>
        <dbReference type="PROSITE" id="PS50110"/>
    </source>
</evidence>
<dbReference type="OrthoDB" id="9795108at2"/>
<dbReference type="GO" id="GO:0006355">
    <property type="term" value="P:regulation of DNA-templated transcription"/>
    <property type="evidence" value="ECO:0007669"/>
    <property type="project" value="InterPro"/>
</dbReference>
<dbReference type="GO" id="GO:0003677">
    <property type="term" value="F:DNA binding"/>
    <property type="evidence" value="ECO:0007669"/>
    <property type="project" value="UniProtKB-KW"/>
</dbReference>
<evidence type="ECO:0000256" key="1">
    <source>
        <dbReference type="ARBA" id="ARBA00022553"/>
    </source>
</evidence>
<evidence type="ECO:0000259" key="6">
    <source>
        <dbReference type="PROSITE" id="PS50043"/>
    </source>
</evidence>